<feature type="region of interest" description="Disordered" evidence="1">
    <location>
        <begin position="108"/>
        <end position="182"/>
    </location>
</feature>
<feature type="compositionally biased region" description="Basic residues" evidence="1">
    <location>
        <begin position="244"/>
        <end position="261"/>
    </location>
</feature>
<dbReference type="EMBL" id="AMCV02000022">
    <property type="protein sequence ID" value="TDZ18698.1"/>
    <property type="molecule type" value="Genomic_DNA"/>
</dbReference>
<feature type="region of interest" description="Disordered" evidence="1">
    <location>
        <begin position="1"/>
        <end position="31"/>
    </location>
</feature>
<gene>
    <name evidence="2" type="ORF">Cob_v008354</name>
</gene>
<feature type="region of interest" description="Disordered" evidence="1">
    <location>
        <begin position="226"/>
        <end position="269"/>
    </location>
</feature>
<accession>A0A484FLE1</accession>
<feature type="compositionally biased region" description="Basic and acidic residues" evidence="1">
    <location>
        <begin position="59"/>
        <end position="82"/>
    </location>
</feature>
<evidence type="ECO:0000313" key="3">
    <source>
        <dbReference type="Proteomes" id="UP000014480"/>
    </source>
</evidence>
<dbReference type="AlphaFoldDB" id="A0A484FLE1"/>
<organism evidence="2 3">
    <name type="scientific">Colletotrichum orbiculare (strain 104-T / ATCC 96160 / CBS 514.97 / LARS 414 / MAFF 240422)</name>
    <name type="common">Cucumber anthracnose fungus</name>
    <name type="synonym">Colletotrichum lagenarium</name>
    <dbReference type="NCBI Taxonomy" id="1213857"/>
    <lineage>
        <taxon>Eukaryota</taxon>
        <taxon>Fungi</taxon>
        <taxon>Dikarya</taxon>
        <taxon>Ascomycota</taxon>
        <taxon>Pezizomycotina</taxon>
        <taxon>Sordariomycetes</taxon>
        <taxon>Hypocreomycetidae</taxon>
        <taxon>Glomerellales</taxon>
        <taxon>Glomerellaceae</taxon>
        <taxon>Colletotrichum</taxon>
        <taxon>Colletotrichum orbiculare species complex</taxon>
    </lineage>
</organism>
<evidence type="ECO:0000313" key="2">
    <source>
        <dbReference type="EMBL" id="TDZ18698.1"/>
    </source>
</evidence>
<evidence type="ECO:0000256" key="1">
    <source>
        <dbReference type="SAM" id="MobiDB-lite"/>
    </source>
</evidence>
<name>A0A484FLE1_COLOR</name>
<feature type="compositionally biased region" description="Basic and acidic residues" evidence="1">
    <location>
        <begin position="115"/>
        <end position="155"/>
    </location>
</feature>
<reference evidence="3" key="1">
    <citation type="journal article" date="2013" name="New Phytol.">
        <title>Comparative genomic and transcriptomic analyses reveal the hemibiotrophic stage shift of Colletotrichum fungi.</title>
        <authorList>
            <person name="Gan P."/>
            <person name="Ikeda K."/>
            <person name="Irieda H."/>
            <person name="Narusaka M."/>
            <person name="O'Connell R.J."/>
            <person name="Narusaka Y."/>
            <person name="Takano Y."/>
            <person name="Kubo Y."/>
            <person name="Shirasu K."/>
        </authorList>
    </citation>
    <scope>NUCLEOTIDE SEQUENCE [LARGE SCALE GENOMIC DNA]</scope>
    <source>
        <strain evidence="3">104-T / ATCC 96160 / CBS 514.97 / LARS 414 / MAFF 240422</strain>
    </source>
</reference>
<protein>
    <submittedName>
        <fullName evidence="2">Uncharacterized protein</fullName>
    </submittedName>
</protein>
<sequence>MDVLLRTLTRRNGSPSRGSRRSRRDEPASNTRQFEVVLEMLARGLVEYAVRKYTPSTHGNRDRSRHDNRIRTRGAGDEEHRNRGGVPNMDMDLLEHLGKTILSKAIEKFGGGDTQGDREGDRGRGAGLERHVSTRDRSRDGEYPRNRGEDDVEGRGRRRANRSRGGRQRSPSSPGGEWRRRHTDYEPLKMELEALSDAIISLNERQPDHPDCEFYETFVERSGKVQEGIGAVMHKKADKDRSRQKAKKKSKSSKRASRSRSRGSYLGFVPMPPMQPIPINGMPMPVHPAPVFGVGMGPPGGDDFIDYGPAPDPGLMDLEMGWGVDPGLLIQVDEPGGGGEARGDDCCYAFFDAICGGAPRRRRDRRRHAAVVVEEEMLAD</sequence>
<feature type="region of interest" description="Disordered" evidence="1">
    <location>
        <begin position="53"/>
        <end position="88"/>
    </location>
</feature>
<comment type="caution">
    <text evidence="2">The sequence shown here is derived from an EMBL/GenBank/DDBJ whole genome shotgun (WGS) entry which is preliminary data.</text>
</comment>
<proteinExistence type="predicted"/>
<dbReference type="Proteomes" id="UP000014480">
    <property type="component" value="Unassembled WGS sequence"/>
</dbReference>
<keyword evidence="3" id="KW-1185">Reference proteome</keyword>
<dbReference type="OrthoDB" id="4850022at2759"/>
<feature type="compositionally biased region" description="Basic residues" evidence="1">
    <location>
        <begin position="156"/>
        <end position="167"/>
    </location>
</feature>
<dbReference type="STRING" id="1213857.A0A484FLE1"/>
<reference evidence="3" key="2">
    <citation type="journal article" date="2019" name="Mol. Plant Microbe Interact.">
        <title>Genome sequence resources for four phytopathogenic fungi from the Colletotrichum orbiculare species complex.</title>
        <authorList>
            <person name="Gan P."/>
            <person name="Tsushima A."/>
            <person name="Narusaka M."/>
            <person name="Narusaka Y."/>
            <person name="Takano Y."/>
            <person name="Kubo Y."/>
            <person name="Shirasu K."/>
        </authorList>
    </citation>
    <scope>GENOME REANNOTATION</scope>
    <source>
        <strain evidence="3">104-T / ATCC 96160 / CBS 514.97 / LARS 414 / MAFF 240422</strain>
    </source>
</reference>